<dbReference type="Pfam" id="PF10938">
    <property type="entry name" value="YfdX"/>
    <property type="match status" value="1"/>
</dbReference>
<dbReference type="AlphaFoldDB" id="A0A7W4NFN9"/>
<dbReference type="Gene3D" id="1.20.120.1940">
    <property type="entry name" value="YfdX protein domain"/>
    <property type="match status" value="1"/>
</dbReference>
<evidence type="ECO:0000256" key="1">
    <source>
        <dbReference type="SAM" id="MobiDB-lite"/>
    </source>
</evidence>
<dbReference type="RefSeq" id="WP_012228384.1">
    <property type="nucleotide sequence ID" value="NZ_JABEQG010000019.1"/>
</dbReference>
<dbReference type="Gene3D" id="6.10.250.2140">
    <property type="match status" value="1"/>
</dbReference>
<accession>A0A7W4NFN9</accession>
<name>A0A7W4NFN9_GLUDI</name>
<proteinExistence type="predicted"/>
<feature type="region of interest" description="Disordered" evidence="1">
    <location>
        <begin position="103"/>
        <end position="125"/>
    </location>
</feature>
<evidence type="ECO:0000313" key="3">
    <source>
        <dbReference type="Proteomes" id="UP000550787"/>
    </source>
</evidence>
<dbReference type="OMA" id="FTWAADA"/>
<gene>
    <name evidence="2" type="ORF">HLH33_11185</name>
</gene>
<feature type="compositionally biased region" description="Low complexity" evidence="1">
    <location>
        <begin position="103"/>
        <end position="118"/>
    </location>
</feature>
<sequence length="249" mass="25829">MPLRRRLSAFALGTGLATAGLTISGVATPQAHAARPNRHAVEHDFRRLSHDGLRAYADIDMARQALAQGDKAGATKLLADANQALDRAQGDDHRFVRAEAALTPAPKAPAGKPGHLPAPTAPTQDVTWIPVDGEYVVSRDPEATPAKAQAVQAANSSLKKGDTASTSHALANADIDVDFIIAVAPLQPVTADVYRASNLVNTDPHGADTALADAQDALRFIADDMVFAPRTKDTKAPAAAPAAPAAPAK</sequence>
<comment type="caution">
    <text evidence="2">The sequence shown here is derived from an EMBL/GenBank/DDBJ whole genome shotgun (WGS) entry which is preliminary data.</text>
</comment>
<evidence type="ECO:0000313" key="2">
    <source>
        <dbReference type="EMBL" id="MBB2156866.1"/>
    </source>
</evidence>
<organism evidence="2 3">
    <name type="scientific">Gluconacetobacter diazotrophicus</name>
    <name type="common">Acetobacter diazotrophicus</name>
    <dbReference type="NCBI Taxonomy" id="33996"/>
    <lineage>
        <taxon>Bacteria</taxon>
        <taxon>Pseudomonadati</taxon>
        <taxon>Pseudomonadota</taxon>
        <taxon>Alphaproteobacteria</taxon>
        <taxon>Acetobacterales</taxon>
        <taxon>Acetobacteraceae</taxon>
        <taxon>Gluconacetobacter</taxon>
    </lineage>
</organism>
<reference evidence="2 3" key="1">
    <citation type="submission" date="2020-04" db="EMBL/GenBank/DDBJ databases">
        <title>Description of novel Gluconacetobacter.</title>
        <authorList>
            <person name="Sombolestani A."/>
        </authorList>
    </citation>
    <scope>NUCLEOTIDE SEQUENCE [LARGE SCALE GENOMIC DNA]</scope>
    <source>
        <strain evidence="2 3">LMG 7603</strain>
    </source>
</reference>
<protein>
    <submittedName>
        <fullName evidence="2">YfdX family protein</fullName>
    </submittedName>
</protein>
<dbReference type="InterPro" id="IPR021236">
    <property type="entry name" value="Uncharacterised_YfdX"/>
</dbReference>
<dbReference type="EMBL" id="JABEQG010000019">
    <property type="protein sequence ID" value="MBB2156866.1"/>
    <property type="molecule type" value="Genomic_DNA"/>
</dbReference>
<dbReference type="Proteomes" id="UP000550787">
    <property type="component" value="Unassembled WGS sequence"/>
</dbReference>